<evidence type="ECO:0000313" key="5">
    <source>
        <dbReference type="Proteomes" id="UP001140076"/>
    </source>
</evidence>
<dbReference type="PANTHER" id="PTHR36927">
    <property type="entry name" value="BLR4337 PROTEIN"/>
    <property type="match status" value="1"/>
</dbReference>
<accession>A0A9X3NNB9</accession>
<name>A0A9X3NNB9_9ACTN</name>
<dbReference type="InterPro" id="IPR002656">
    <property type="entry name" value="Acyl_transf_3_dom"/>
</dbReference>
<dbReference type="PANTHER" id="PTHR36927:SF4">
    <property type="entry name" value="BLR5718 PROTEIN"/>
    <property type="match status" value="1"/>
</dbReference>
<keyword evidence="2" id="KW-1133">Transmembrane helix</keyword>
<organism evidence="4 5">
    <name type="scientific">Streptomonospora mangrovi</name>
    <dbReference type="NCBI Taxonomy" id="2883123"/>
    <lineage>
        <taxon>Bacteria</taxon>
        <taxon>Bacillati</taxon>
        <taxon>Actinomycetota</taxon>
        <taxon>Actinomycetes</taxon>
        <taxon>Streptosporangiales</taxon>
        <taxon>Nocardiopsidaceae</taxon>
        <taxon>Streptomonospora</taxon>
    </lineage>
</organism>
<feature type="transmembrane region" description="Helical" evidence="2">
    <location>
        <begin position="57"/>
        <end position="77"/>
    </location>
</feature>
<dbReference type="Pfam" id="PF01757">
    <property type="entry name" value="Acyl_transf_3"/>
    <property type="match status" value="1"/>
</dbReference>
<feature type="compositionally biased region" description="Polar residues" evidence="1">
    <location>
        <begin position="1"/>
        <end position="12"/>
    </location>
</feature>
<keyword evidence="4" id="KW-0808">Transferase</keyword>
<keyword evidence="4" id="KW-0012">Acyltransferase</keyword>
<dbReference type="InterPro" id="IPR050623">
    <property type="entry name" value="Glucan_succinyl_AcylTrfase"/>
</dbReference>
<feature type="domain" description="Acyltransferase 3" evidence="3">
    <location>
        <begin position="52"/>
        <end position="399"/>
    </location>
</feature>
<feature type="transmembrane region" description="Helical" evidence="2">
    <location>
        <begin position="381"/>
        <end position="403"/>
    </location>
</feature>
<feature type="compositionally biased region" description="Low complexity" evidence="1">
    <location>
        <begin position="30"/>
        <end position="43"/>
    </location>
</feature>
<keyword evidence="2" id="KW-0472">Membrane</keyword>
<gene>
    <name evidence="4" type="ORF">LG943_21675</name>
</gene>
<proteinExistence type="predicted"/>
<feature type="transmembrane region" description="Helical" evidence="2">
    <location>
        <begin position="357"/>
        <end position="375"/>
    </location>
</feature>
<dbReference type="Proteomes" id="UP001140076">
    <property type="component" value="Unassembled WGS sequence"/>
</dbReference>
<dbReference type="AlphaFoldDB" id="A0A9X3NNB9"/>
<evidence type="ECO:0000259" key="3">
    <source>
        <dbReference type="Pfam" id="PF01757"/>
    </source>
</evidence>
<feature type="transmembrane region" description="Helical" evidence="2">
    <location>
        <begin position="216"/>
        <end position="239"/>
    </location>
</feature>
<dbReference type="GO" id="GO:0016747">
    <property type="term" value="F:acyltransferase activity, transferring groups other than amino-acyl groups"/>
    <property type="evidence" value="ECO:0007669"/>
    <property type="project" value="InterPro"/>
</dbReference>
<reference evidence="4" key="1">
    <citation type="submission" date="2021-10" db="EMBL/GenBank/DDBJ databases">
        <title>Streptomonospora sp. nov., isolated from mangrove soil.</title>
        <authorList>
            <person name="Chen X."/>
            <person name="Ge X."/>
            <person name="Liu W."/>
        </authorList>
    </citation>
    <scope>NUCLEOTIDE SEQUENCE</scope>
    <source>
        <strain evidence="4">S1-112</strain>
    </source>
</reference>
<feature type="transmembrane region" description="Helical" evidence="2">
    <location>
        <begin position="177"/>
        <end position="195"/>
    </location>
</feature>
<evidence type="ECO:0000313" key="4">
    <source>
        <dbReference type="EMBL" id="MDA0566902.1"/>
    </source>
</evidence>
<comment type="caution">
    <text evidence="4">The sequence shown here is derived from an EMBL/GenBank/DDBJ whole genome shotgun (WGS) entry which is preliminary data.</text>
</comment>
<feature type="transmembrane region" description="Helical" evidence="2">
    <location>
        <begin position="137"/>
        <end position="157"/>
    </location>
</feature>
<feature type="region of interest" description="Disordered" evidence="1">
    <location>
        <begin position="1"/>
        <end position="43"/>
    </location>
</feature>
<keyword evidence="5" id="KW-1185">Reference proteome</keyword>
<feature type="transmembrane region" description="Helical" evidence="2">
    <location>
        <begin position="97"/>
        <end position="117"/>
    </location>
</feature>
<protein>
    <submittedName>
        <fullName evidence="4">Acyltransferase family protein</fullName>
    </submittedName>
</protein>
<keyword evidence="2" id="KW-0812">Transmembrane</keyword>
<evidence type="ECO:0000256" key="2">
    <source>
        <dbReference type="SAM" id="Phobius"/>
    </source>
</evidence>
<feature type="transmembrane region" description="Helical" evidence="2">
    <location>
        <begin position="245"/>
        <end position="271"/>
    </location>
</feature>
<dbReference type="EMBL" id="JAJAQC010000043">
    <property type="protein sequence ID" value="MDA0566902.1"/>
    <property type="molecule type" value="Genomic_DNA"/>
</dbReference>
<evidence type="ECO:0000256" key="1">
    <source>
        <dbReference type="SAM" id="MobiDB-lite"/>
    </source>
</evidence>
<dbReference type="RefSeq" id="WP_270074154.1">
    <property type="nucleotide sequence ID" value="NZ_JAJAQC010000043.1"/>
</dbReference>
<feature type="transmembrane region" description="Helical" evidence="2">
    <location>
        <begin position="283"/>
        <end position="305"/>
    </location>
</feature>
<sequence>MVPPSRSESLMSLESPPAGSAPHAPPPSASPSAASPAAPADAAGAAPRPRLHYLDNLRVALTVLVVLHHVAVTYGNIPVWYYVESAQDPTGGLLDLLAVLNQAFFMGFFFLVSGFFVPGSHDRKGGRGFLRGRLVRLGIPLLAFLLLLRPVATLGVFQDYADQLPYWLFYLVSWDPGPLWFVETLLVFCLVYALLRRVGDRRAAPAAATARTAGRMPGPLAVAGFTAALIVLTALWRVLVPVGSYWPIIGVATPAYMPQYVLLFAVGALAYRRGWFDRIPAAAGWAALPVALAGAVGVGVGAVIGGTAAAPLHWSSLLYTTAEGVFAVSVIIVLLCLFQHRFNSQRALGRFLSANAYAVYFLHAVVLVGLGYAFAWWDAPAIAKFAVVGALSLPLCWGAAALLRAVPGAKRVF</sequence>
<feature type="transmembrane region" description="Helical" evidence="2">
    <location>
        <begin position="317"/>
        <end position="337"/>
    </location>
</feature>